<evidence type="ECO:0000313" key="1">
    <source>
        <dbReference type="EMBL" id="GCA63534.1"/>
    </source>
</evidence>
<protein>
    <submittedName>
        <fullName evidence="1">Uncharacterized protein</fullName>
    </submittedName>
</protein>
<reference evidence="1 2" key="1">
    <citation type="journal article" date="2018" name="PLoS ONE">
        <title>The draft genome of Kipferlia bialata reveals reductive genome evolution in fornicate parasites.</title>
        <authorList>
            <person name="Tanifuji G."/>
            <person name="Takabayashi S."/>
            <person name="Kume K."/>
            <person name="Takagi M."/>
            <person name="Nakayama T."/>
            <person name="Kamikawa R."/>
            <person name="Inagaki Y."/>
            <person name="Hashimoto T."/>
        </authorList>
    </citation>
    <scope>NUCLEOTIDE SEQUENCE [LARGE SCALE GENOMIC DNA]</scope>
    <source>
        <strain evidence="1">NY0173</strain>
    </source>
</reference>
<dbReference type="Proteomes" id="UP000265618">
    <property type="component" value="Unassembled WGS sequence"/>
</dbReference>
<name>A0A391NPK5_9EUKA</name>
<dbReference type="AlphaFoldDB" id="A0A391NPK5"/>
<sequence>MVKDRYLCLISLLILRFRSPPPPPSNPSLPISFTHLLRHHLQCLPLILSLTAQCPTCSLSRSPSGTTRYSSLFPLCFPLSHTLNMFSPLDMGSARKTKREKDKVLCRYISFIVYEYLTPRPV</sequence>
<dbReference type="EMBL" id="BDIP01003922">
    <property type="protein sequence ID" value="GCA63534.1"/>
    <property type="molecule type" value="Genomic_DNA"/>
</dbReference>
<proteinExistence type="predicted"/>
<accession>A0A391NPK5</accession>
<comment type="caution">
    <text evidence="1">The sequence shown here is derived from an EMBL/GenBank/DDBJ whole genome shotgun (WGS) entry which is preliminary data.</text>
</comment>
<gene>
    <name evidence="1" type="ORF">KIPB_010497</name>
</gene>
<organism evidence="1 2">
    <name type="scientific">Kipferlia bialata</name>
    <dbReference type="NCBI Taxonomy" id="797122"/>
    <lineage>
        <taxon>Eukaryota</taxon>
        <taxon>Metamonada</taxon>
        <taxon>Carpediemonas-like organisms</taxon>
        <taxon>Kipferlia</taxon>
    </lineage>
</organism>
<evidence type="ECO:0000313" key="2">
    <source>
        <dbReference type="Proteomes" id="UP000265618"/>
    </source>
</evidence>
<keyword evidence="2" id="KW-1185">Reference proteome</keyword>